<reference evidence="2 3" key="1">
    <citation type="journal article" date="2020" name="IScience">
        <title>Genome Sequencing of the Endangered Kingdonia uniflora (Circaeasteraceae, Ranunculales) Reveals Potential Mechanisms of Evolutionary Specialization.</title>
        <authorList>
            <person name="Sun Y."/>
            <person name="Deng T."/>
            <person name="Zhang A."/>
            <person name="Moore M.J."/>
            <person name="Landis J.B."/>
            <person name="Lin N."/>
            <person name="Zhang H."/>
            <person name="Zhang X."/>
            <person name="Huang J."/>
            <person name="Zhang X."/>
            <person name="Sun H."/>
            <person name="Wang H."/>
        </authorList>
    </citation>
    <scope>NUCLEOTIDE SEQUENCE [LARGE SCALE GENOMIC DNA]</scope>
    <source>
        <strain evidence="2">TB1705</strain>
        <tissue evidence="2">Leaf</tissue>
    </source>
</reference>
<evidence type="ECO:0000313" key="3">
    <source>
        <dbReference type="Proteomes" id="UP000541444"/>
    </source>
</evidence>
<dbReference type="Proteomes" id="UP000541444">
    <property type="component" value="Unassembled WGS sequence"/>
</dbReference>
<feature type="compositionally biased region" description="Basic and acidic residues" evidence="1">
    <location>
        <begin position="271"/>
        <end position="281"/>
    </location>
</feature>
<feature type="region of interest" description="Disordered" evidence="1">
    <location>
        <begin position="254"/>
        <end position="289"/>
    </location>
</feature>
<proteinExistence type="predicted"/>
<protein>
    <submittedName>
        <fullName evidence="2">Uncharacterized protein</fullName>
    </submittedName>
</protein>
<dbReference type="EMBL" id="JACGCM010001272">
    <property type="protein sequence ID" value="KAF6157724.1"/>
    <property type="molecule type" value="Genomic_DNA"/>
</dbReference>
<dbReference type="AlphaFoldDB" id="A0A7J7MS94"/>
<keyword evidence="3" id="KW-1185">Reference proteome</keyword>
<name>A0A7J7MS94_9MAGN</name>
<organism evidence="2 3">
    <name type="scientific">Kingdonia uniflora</name>
    <dbReference type="NCBI Taxonomy" id="39325"/>
    <lineage>
        <taxon>Eukaryota</taxon>
        <taxon>Viridiplantae</taxon>
        <taxon>Streptophyta</taxon>
        <taxon>Embryophyta</taxon>
        <taxon>Tracheophyta</taxon>
        <taxon>Spermatophyta</taxon>
        <taxon>Magnoliopsida</taxon>
        <taxon>Ranunculales</taxon>
        <taxon>Circaeasteraceae</taxon>
        <taxon>Kingdonia</taxon>
    </lineage>
</organism>
<gene>
    <name evidence="2" type="ORF">GIB67_037297</name>
</gene>
<comment type="caution">
    <text evidence="2">The sequence shown here is derived from an EMBL/GenBank/DDBJ whole genome shotgun (WGS) entry which is preliminary data.</text>
</comment>
<evidence type="ECO:0000313" key="2">
    <source>
        <dbReference type="EMBL" id="KAF6157724.1"/>
    </source>
</evidence>
<accession>A0A7J7MS94</accession>
<evidence type="ECO:0000256" key="1">
    <source>
        <dbReference type="SAM" id="MobiDB-lite"/>
    </source>
</evidence>
<sequence length="329" mass="37646">MRFSKLHLLNFTNKPTTTAYTSFIVWVRRKSSDYYFVSYIDGSLVVKRYGRIGFPIRNMWLWSISQGVIFLQRSNSRYPGSLAMGKYAQVLELDPRKTGCYSFGMGFSVSTKELKVVSAKNMSTKKELVDLSSRHGYMAYALVAAVVQRRSTVTVVNILGAVGMIEDVWFGRYIHGFYVACGRVEFDVREAKTLNLALADNHGSHNFARKSGGRNIIATNDQELLRKLRKHNEDLGLGQRHFSREKQVLHDCKADKNPKYMGPQERQIPLPDKEREKERRKTTSMKSMDAWKEKRNWEDILASPLGVSSRVSHLPGIGRENVERAHVFA</sequence>